<accession>A0A4Q9PPM0</accession>
<proteinExistence type="predicted"/>
<dbReference type="AlphaFoldDB" id="A0A4Q9PPM0"/>
<evidence type="ECO:0000313" key="2">
    <source>
        <dbReference type="Proteomes" id="UP000292082"/>
    </source>
</evidence>
<dbReference type="Proteomes" id="UP000292082">
    <property type="component" value="Unassembled WGS sequence"/>
</dbReference>
<dbReference type="EMBL" id="ML145154">
    <property type="protein sequence ID" value="TBU56280.1"/>
    <property type="molecule type" value="Genomic_DNA"/>
</dbReference>
<evidence type="ECO:0000313" key="1">
    <source>
        <dbReference type="EMBL" id="TBU56280.1"/>
    </source>
</evidence>
<gene>
    <name evidence="1" type="ORF">BD310DRAFT_632786</name>
</gene>
<protein>
    <submittedName>
        <fullName evidence="1">Uncharacterized protein</fullName>
    </submittedName>
</protein>
<organism evidence="1 2">
    <name type="scientific">Dichomitus squalens</name>
    <dbReference type="NCBI Taxonomy" id="114155"/>
    <lineage>
        <taxon>Eukaryota</taxon>
        <taxon>Fungi</taxon>
        <taxon>Dikarya</taxon>
        <taxon>Basidiomycota</taxon>
        <taxon>Agaricomycotina</taxon>
        <taxon>Agaricomycetes</taxon>
        <taxon>Polyporales</taxon>
        <taxon>Polyporaceae</taxon>
        <taxon>Dichomitus</taxon>
    </lineage>
</organism>
<keyword evidence="2" id="KW-1185">Reference proteome</keyword>
<sequence length="93" mass="10339">MKTLVPPPPVLGMASGRYMATLFYTYPYHNFRRIAGASAADYDASACGYVEDLVRLNRAAYCRNHGKPYVYGNKRGLPSMRGTPGCLQPYPMI</sequence>
<name>A0A4Q9PPM0_9APHY</name>
<reference evidence="1 2" key="1">
    <citation type="submission" date="2019-01" db="EMBL/GenBank/DDBJ databases">
        <title>Draft genome sequences of three monokaryotic isolates of the white-rot basidiomycete fungus Dichomitus squalens.</title>
        <authorList>
            <consortium name="DOE Joint Genome Institute"/>
            <person name="Lopez S.C."/>
            <person name="Andreopoulos B."/>
            <person name="Pangilinan J."/>
            <person name="Lipzen A."/>
            <person name="Riley R."/>
            <person name="Ahrendt S."/>
            <person name="Ng V."/>
            <person name="Barry K."/>
            <person name="Daum C."/>
            <person name="Grigoriev I.V."/>
            <person name="Hilden K.S."/>
            <person name="Makela M.R."/>
            <person name="de Vries R.P."/>
        </authorList>
    </citation>
    <scope>NUCLEOTIDE SEQUENCE [LARGE SCALE GENOMIC DNA]</scope>
    <source>
        <strain evidence="1 2">CBS 464.89</strain>
    </source>
</reference>